<dbReference type="OrthoDB" id="448743at2759"/>
<feature type="region of interest" description="Disordered" evidence="1">
    <location>
        <begin position="104"/>
        <end position="138"/>
    </location>
</feature>
<gene>
    <name evidence="2" type="ORF">SNEC2469_LOCUS20929</name>
</gene>
<evidence type="ECO:0000256" key="1">
    <source>
        <dbReference type="SAM" id="MobiDB-lite"/>
    </source>
</evidence>
<comment type="caution">
    <text evidence="2">The sequence shown here is derived from an EMBL/GenBank/DDBJ whole genome shotgun (WGS) entry which is preliminary data.</text>
</comment>
<dbReference type="EMBL" id="CAJNJA010036824">
    <property type="protein sequence ID" value="CAE7725139.1"/>
    <property type="molecule type" value="Genomic_DNA"/>
</dbReference>
<organism evidence="2 3">
    <name type="scientific">Symbiodinium necroappetens</name>
    <dbReference type="NCBI Taxonomy" id="1628268"/>
    <lineage>
        <taxon>Eukaryota</taxon>
        <taxon>Sar</taxon>
        <taxon>Alveolata</taxon>
        <taxon>Dinophyceae</taxon>
        <taxon>Suessiales</taxon>
        <taxon>Symbiodiniaceae</taxon>
        <taxon>Symbiodinium</taxon>
    </lineage>
</organism>
<proteinExistence type="predicted"/>
<dbReference type="InterPro" id="IPR036397">
    <property type="entry name" value="RNaseH_sf"/>
</dbReference>
<sequence>MADAPPCAAPSSLANRFARLSDATLNYTMAEVEAMSLQEHGQLTVTFGTKVRGRRFEEILETDPAWVKWCLEHLSESTKHAHKVFLRYVERVVEQAEAIETELIVPPFGHSPKNDRGPKAGPKSRAAPRPKAAAAAEDDRWDMISESSAVLQVEVNTLTERMSHMESMMQQIVQHLSAVTSSPNASPEKSLAPVLEPSPHHPKEITLAQVYLDPAGEFRSEQILEFFQQMNTRTWVTAAAWQRGRLERHGDILKDMLARLDIESPIVNDTAFDQVLQQAVLAKNSLIRHGGFSPEQIVFGKSLRVPGSVSSDEEAPAHALTEGTDLESEMFRQKLELRCRARRAFMDADNSQAIRRASLRRSNPSRGPFVAGMWVLYWVKKSSPNRLAAGRWHGPAKVICSEGKSVIWLAHGTNIIRAAPENLRPASLREWQHLSDSQLEEPLKNVGGASASTAVEPVSTSPLEEEPLPLQILSLALLLPRPLFSPKTSQCPILMMGLPVITCLWPKRNPVSLMSKVVN</sequence>
<dbReference type="Proteomes" id="UP000601435">
    <property type="component" value="Unassembled WGS sequence"/>
</dbReference>
<dbReference type="GO" id="GO:0003676">
    <property type="term" value="F:nucleic acid binding"/>
    <property type="evidence" value="ECO:0007669"/>
    <property type="project" value="InterPro"/>
</dbReference>
<name>A0A812XD14_9DINO</name>
<feature type="compositionally biased region" description="Low complexity" evidence="1">
    <location>
        <begin position="119"/>
        <end position="135"/>
    </location>
</feature>
<dbReference type="Gene3D" id="3.30.420.10">
    <property type="entry name" value="Ribonuclease H-like superfamily/Ribonuclease H"/>
    <property type="match status" value="1"/>
</dbReference>
<accession>A0A812XD14</accession>
<evidence type="ECO:0000313" key="2">
    <source>
        <dbReference type="EMBL" id="CAE7725139.1"/>
    </source>
</evidence>
<keyword evidence="3" id="KW-1185">Reference proteome</keyword>
<dbReference type="AlphaFoldDB" id="A0A812XD14"/>
<protein>
    <submittedName>
        <fullName evidence="2">Uncharacterized protein</fullName>
    </submittedName>
</protein>
<reference evidence="2" key="1">
    <citation type="submission" date="2021-02" db="EMBL/GenBank/DDBJ databases">
        <authorList>
            <person name="Dougan E. K."/>
            <person name="Rhodes N."/>
            <person name="Thang M."/>
            <person name="Chan C."/>
        </authorList>
    </citation>
    <scope>NUCLEOTIDE SEQUENCE</scope>
</reference>
<evidence type="ECO:0000313" key="3">
    <source>
        <dbReference type="Proteomes" id="UP000601435"/>
    </source>
</evidence>